<proteinExistence type="predicted"/>
<feature type="transmembrane region" description="Helical" evidence="6">
    <location>
        <begin position="134"/>
        <end position="157"/>
    </location>
</feature>
<keyword evidence="8" id="KW-1185">Reference proteome</keyword>
<feature type="transmembrane region" description="Helical" evidence="6">
    <location>
        <begin position="197"/>
        <end position="220"/>
    </location>
</feature>
<feature type="transmembrane region" description="Helical" evidence="6">
    <location>
        <begin position="169"/>
        <end position="191"/>
    </location>
</feature>
<dbReference type="PANTHER" id="PTHR23507">
    <property type="entry name" value="ZGC:174356"/>
    <property type="match status" value="1"/>
</dbReference>
<evidence type="ECO:0000313" key="8">
    <source>
        <dbReference type="Proteomes" id="UP001497453"/>
    </source>
</evidence>
<feature type="region of interest" description="Disordered" evidence="5">
    <location>
        <begin position="352"/>
        <end position="380"/>
    </location>
</feature>
<feature type="region of interest" description="Disordered" evidence="5">
    <location>
        <begin position="229"/>
        <end position="250"/>
    </location>
</feature>
<dbReference type="Proteomes" id="UP001497453">
    <property type="component" value="Chromosome 7"/>
</dbReference>
<evidence type="ECO:0000256" key="3">
    <source>
        <dbReference type="ARBA" id="ARBA00022989"/>
    </source>
</evidence>
<keyword evidence="3 6" id="KW-1133">Transmembrane helix</keyword>
<dbReference type="Gene3D" id="1.20.1250.20">
    <property type="entry name" value="MFS general substrate transporter like domains"/>
    <property type="match status" value="1"/>
</dbReference>
<dbReference type="SUPFAM" id="SSF103473">
    <property type="entry name" value="MFS general substrate transporter"/>
    <property type="match status" value="1"/>
</dbReference>
<dbReference type="Pfam" id="PF07690">
    <property type="entry name" value="MFS_1"/>
    <property type="match status" value="1"/>
</dbReference>
<feature type="transmembrane region" description="Helical" evidence="6">
    <location>
        <begin position="104"/>
        <end position="128"/>
    </location>
</feature>
<evidence type="ECO:0000313" key="7">
    <source>
        <dbReference type="EMBL" id="CAL1713546.1"/>
    </source>
</evidence>
<evidence type="ECO:0000256" key="1">
    <source>
        <dbReference type="ARBA" id="ARBA00004141"/>
    </source>
</evidence>
<name>A0ABP1E0G0_9APHY</name>
<evidence type="ECO:0000256" key="4">
    <source>
        <dbReference type="ARBA" id="ARBA00023136"/>
    </source>
</evidence>
<protein>
    <submittedName>
        <fullName evidence="7">Uncharacterized protein</fullName>
    </submittedName>
</protein>
<dbReference type="InterPro" id="IPR036259">
    <property type="entry name" value="MFS_trans_sf"/>
</dbReference>
<keyword evidence="2 6" id="KW-0812">Transmembrane</keyword>
<feature type="transmembrane region" description="Helical" evidence="6">
    <location>
        <begin position="275"/>
        <end position="296"/>
    </location>
</feature>
<gene>
    <name evidence="7" type="ORF">GFSPODELE1_LOCUS9361</name>
</gene>
<feature type="compositionally biased region" description="Polar residues" evidence="5">
    <location>
        <begin position="229"/>
        <end position="249"/>
    </location>
</feature>
<dbReference type="InterPro" id="IPR011701">
    <property type="entry name" value="MFS"/>
</dbReference>
<comment type="subcellular location">
    <subcellularLocation>
        <location evidence="1">Membrane</location>
        <topology evidence="1">Multi-pass membrane protein</topology>
    </subcellularLocation>
</comment>
<dbReference type="PANTHER" id="PTHR23507:SF1">
    <property type="entry name" value="FI18259P1-RELATED"/>
    <property type="match status" value="1"/>
</dbReference>
<sequence>MDQSTLPASWRSRSAAVLPLAFLQSLAFGFIELPAIYLFRELECERYASGLPPHLPEDDICRDPAVQKAYSIDVAIYLALSTICSIAVSGPFGRLSDMRGRKIVMSSAACLNAIGDFWLFLSALLPAIRNPYSLMLSAFIKGMGGSFSVVQAAQSAFVADTSSSTTRSFYLGLALVMFWIASAIAPLGVSFLLREDHYAACFGIASGCWIIYLLYSVFIIQETRVPSGQKNDQANQTATPTSQNENISQPEPRRAFFQSLTEPLVFIFRDPTLRWLALTTLSMLIAIGAFSVLVVYCDFMFGMRASEAGIIASIMSMARAFSVLCVLPAFLALYRKLYANRVYKLNNTTHSNGASETSPLLAEHDTQASQNNTPSTDQTSASAAQELLVARSQPGGNHDLNDIGSIRCTRCTIRTSPSHARRVAFRSRTGSCRILHHRIRGCGSPQPHPIWYLWCNLGSRTESYLVFRIRFIRVLRFHSDVVKTC</sequence>
<keyword evidence="4 6" id="KW-0472">Membrane</keyword>
<organism evidence="7 8">
    <name type="scientific">Somion occarium</name>
    <dbReference type="NCBI Taxonomy" id="3059160"/>
    <lineage>
        <taxon>Eukaryota</taxon>
        <taxon>Fungi</taxon>
        <taxon>Dikarya</taxon>
        <taxon>Basidiomycota</taxon>
        <taxon>Agaricomycotina</taxon>
        <taxon>Agaricomycetes</taxon>
        <taxon>Polyporales</taxon>
        <taxon>Cerrenaceae</taxon>
        <taxon>Somion</taxon>
    </lineage>
</organism>
<dbReference type="EMBL" id="OZ037950">
    <property type="protein sequence ID" value="CAL1713546.1"/>
    <property type="molecule type" value="Genomic_DNA"/>
</dbReference>
<evidence type="ECO:0000256" key="5">
    <source>
        <dbReference type="SAM" id="MobiDB-lite"/>
    </source>
</evidence>
<feature type="compositionally biased region" description="Polar residues" evidence="5">
    <location>
        <begin position="367"/>
        <end position="380"/>
    </location>
</feature>
<reference evidence="8" key="1">
    <citation type="submission" date="2024-04" db="EMBL/GenBank/DDBJ databases">
        <authorList>
            <person name="Shaw F."/>
            <person name="Minotto A."/>
        </authorList>
    </citation>
    <scope>NUCLEOTIDE SEQUENCE [LARGE SCALE GENOMIC DNA]</scope>
</reference>
<feature type="transmembrane region" description="Helical" evidence="6">
    <location>
        <begin position="74"/>
        <end position="92"/>
    </location>
</feature>
<evidence type="ECO:0000256" key="6">
    <source>
        <dbReference type="SAM" id="Phobius"/>
    </source>
</evidence>
<feature type="transmembrane region" description="Helical" evidence="6">
    <location>
        <begin position="308"/>
        <end position="334"/>
    </location>
</feature>
<accession>A0ABP1E0G0</accession>
<evidence type="ECO:0000256" key="2">
    <source>
        <dbReference type="ARBA" id="ARBA00022692"/>
    </source>
</evidence>